<dbReference type="InterPro" id="IPR020806">
    <property type="entry name" value="PKS_PP-bd"/>
</dbReference>
<dbReference type="SUPFAM" id="SSF47336">
    <property type="entry name" value="ACP-like"/>
    <property type="match status" value="1"/>
</dbReference>
<sequence>MGADVVVGGTVPQQMRSCLEVMDRFLKQSRPIVSSFVKADLTSKAETKDKNDLVLSIMSILGVKDPSCLKPDMSLGELGMDSLMSVKVKEVVERDHDRALSMQEVRQLTVNRKRSAKPPRRRPRQEKKPQPRKPWSRVRRRDAPMTILLMWPQLLMP</sequence>
<comment type="caution">
    <text evidence="5">The sequence shown here is derived from an EMBL/GenBank/DDBJ whole genome shotgun (WGS) entry which is preliminary data.</text>
</comment>
<evidence type="ECO:0000313" key="6">
    <source>
        <dbReference type="Proteomes" id="UP000821853"/>
    </source>
</evidence>
<reference evidence="5 6" key="1">
    <citation type="journal article" date="2020" name="Cell">
        <title>Large-Scale Comparative Analyses of Tick Genomes Elucidate Their Genetic Diversity and Vector Capacities.</title>
        <authorList>
            <consortium name="Tick Genome and Microbiome Consortium (TIGMIC)"/>
            <person name="Jia N."/>
            <person name="Wang J."/>
            <person name="Shi W."/>
            <person name="Du L."/>
            <person name="Sun Y."/>
            <person name="Zhan W."/>
            <person name="Jiang J.F."/>
            <person name="Wang Q."/>
            <person name="Zhang B."/>
            <person name="Ji P."/>
            <person name="Bell-Sakyi L."/>
            <person name="Cui X.M."/>
            <person name="Yuan T.T."/>
            <person name="Jiang B.G."/>
            <person name="Yang W.F."/>
            <person name="Lam T.T."/>
            <person name="Chang Q.C."/>
            <person name="Ding S.J."/>
            <person name="Wang X.J."/>
            <person name="Zhu J.G."/>
            <person name="Ruan X.D."/>
            <person name="Zhao L."/>
            <person name="Wei J.T."/>
            <person name="Ye R.Z."/>
            <person name="Que T.C."/>
            <person name="Du C.H."/>
            <person name="Zhou Y.H."/>
            <person name="Cheng J.X."/>
            <person name="Dai P.F."/>
            <person name="Guo W.B."/>
            <person name="Han X.H."/>
            <person name="Huang E.J."/>
            <person name="Li L.F."/>
            <person name="Wei W."/>
            <person name="Gao Y.C."/>
            <person name="Liu J.Z."/>
            <person name="Shao H.Z."/>
            <person name="Wang X."/>
            <person name="Wang C.C."/>
            <person name="Yang T.C."/>
            <person name="Huo Q.B."/>
            <person name="Li W."/>
            <person name="Chen H.Y."/>
            <person name="Chen S.E."/>
            <person name="Zhou L.G."/>
            <person name="Ni X.B."/>
            <person name="Tian J.H."/>
            <person name="Sheng Y."/>
            <person name="Liu T."/>
            <person name="Pan Y.S."/>
            <person name="Xia L.Y."/>
            <person name="Li J."/>
            <person name="Zhao F."/>
            <person name="Cao W.C."/>
        </authorList>
    </citation>
    <scope>NUCLEOTIDE SEQUENCE [LARGE SCALE GENOMIC DNA]</scope>
    <source>
        <strain evidence="5">HaeL-2018</strain>
    </source>
</reference>
<dbReference type="OMA" id="VHAVCHI"/>
<keyword evidence="1" id="KW-0596">Phosphopantetheine</keyword>
<accession>A0A9J6FV27</accession>
<dbReference type="Gene3D" id="3.40.50.720">
    <property type="entry name" value="NAD(P)-binding Rossmann-like Domain"/>
    <property type="match status" value="1"/>
</dbReference>
<feature type="domain" description="Polyketide synthase-like phosphopantetheine-binding" evidence="4">
    <location>
        <begin position="50"/>
        <end position="108"/>
    </location>
</feature>
<feature type="region of interest" description="Disordered" evidence="3">
    <location>
        <begin position="102"/>
        <end position="141"/>
    </location>
</feature>
<organism evidence="5 6">
    <name type="scientific">Haemaphysalis longicornis</name>
    <name type="common">Bush tick</name>
    <dbReference type="NCBI Taxonomy" id="44386"/>
    <lineage>
        <taxon>Eukaryota</taxon>
        <taxon>Metazoa</taxon>
        <taxon>Ecdysozoa</taxon>
        <taxon>Arthropoda</taxon>
        <taxon>Chelicerata</taxon>
        <taxon>Arachnida</taxon>
        <taxon>Acari</taxon>
        <taxon>Parasitiformes</taxon>
        <taxon>Ixodida</taxon>
        <taxon>Ixodoidea</taxon>
        <taxon>Ixodidae</taxon>
        <taxon>Haemaphysalinae</taxon>
        <taxon>Haemaphysalis</taxon>
    </lineage>
</organism>
<evidence type="ECO:0000256" key="2">
    <source>
        <dbReference type="ARBA" id="ARBA00022553"/>
    </source>
</evidence>
<dbReference type="OrthoDB" id="6142309at2759"/>
<evidence type="ECO:0000259" key="4">
    <source>
        <dbReference type="SMART" id="SM00823"/>
    </source>
</evidence>
<keyword evidence="2" id="KW-0597">Phosphoprotein</keyword>
<dbReference type="AlphaFoldDB" id="A0A9J6FV27"/>
<dbReference type="SMART" id="SM00823">
    <property type="entry name" value="PKS_PP"/>
    <property type="match status" value="1"/>
</dbReference>
<dbReference type="EMBL" id="JABSTR010000003">
    <property type="protein sequence ID" value="KAH9365948.1"/>
    <property type="molecule type" value="Genomic_DNA"/>
</dbReference>
<dbReference type="VEuPathDB" id="VectorBase:HLOH_040519"/>
<evidence type="ECO:0000313" key="5">
    <source>
        <dbReference type="EMBL" id="KAH9365948.1"/>
    </source>
</evidence>
<keyword evidence="6" id="KW-1185">Reference proteome</keyword>
<feature type="compositionally biased region" description="Basic residues" evidence="3">
    <location>
        <begin position="111"/>
        <end position="140"/>
    </location>
</feature>
<proteinExistence type="predicted"/>
<dbReference type="InterPro" id="IPR009081">
    <property type="entry name" value="PP-bd_ACP"/>
</dbReference>
<dbReference type="Gene3D" id="1.10.1200.10">
    <property type="entry name" value="ACP-like"/>
    <property type="match status" value="1"/>
</dbReference>
<gene>
    <name evidence="5" type="ORF">HPB48_000707</name>
</gene>
<evidence type="ECO:0000256" key="3">
    <source>
        <dbReference type="SAM" id="MobiDB-lite"/>
    </source>
</evidence>
<name>A0A9J6FV27_HAELO</name>
<protein>
    <recommendedName>
        <fullName evidence="4">Polyketide synthase-like phosphopantetheine-binding domain-containing protein</fullName>
    </recommendedName>
</protein>
<dbReference type="GO" id="GO:0031177">
    <property type="term" value="F:phosphopantetheine binding"/>
    <property type="evidence" value="ECO:0007669"/>
    <property type="project" value="InterPro"/>
</dbReference>
<dbReference type="InterPro" id="IPR036736">
    <property type="entry name" value="ACP-like_sf"/>
</dbReference>
<evidence type="ECO:0000256" key="1">
    <source>
        <dbReference type="ARBA" id="ARBA00022450"/>
    </source>
</evidence>
<dbReference type="Proteomes" id="UP000821853">
    <property type="component" value="Unassembled WGS sequence"/>
</dbReference>
<dbReference type="Pfam" id="PF00550">
    <property type="entry name" value="PP-binding"/>
    <property type="match status" value="1"/>
</dbReference>